<reference evidence="6 7" key="1">
    <citation type="submission" date="2022-03" db="EMBL/GenBank/DDBJ databases">
        <title>Complete genome of Streptomyces rimosus ssp. rimosus R7 (=ATCC 10970).</title>
        <authorList>
            <person name="Beganovic S."/>
            <person name="Ruckert C."/>
            <person name="Busche T."/>
            <person name="Kalinowski J."/>
            <person name="Wittmann C."/>
        </authorList>
    </citation>
    <scope>NUCLEOTIDE SEQUENCE [LARGE SCALE GENOMIC DNA]</scope>
    <source>
        <strain evidence="6 7">R7</strain>
    </source>
</reference>
<organism evidence="6 7">
    <name type="scientific">Streptomyces rimosus subsp. rimosus</name>
    <dbReference type="NCBI Taxonomy" id="132474"/>
    <lineage>
        <taxon>Bacteria</taxon>
        <taxon>Bacillati</taxon>
        <taxon>Actinomycetota</taxon>
        <taxon>Actinomycetes</taxon>
        <taxon>Kitasatosporales</taxon>
        <taxon>Streptomycetaceae</taxon>
        <taxon>Streptomyces</taxon>
    </lineage>
</organism>
<dbReference type="Proteomes" id="UP000829494">
    <property type="component" value="Chromosome"/>
</dbReference>
<gene>
    <name evidence="6" type="primary">cfa2</name>
    <name evidence="6" type="ORF">SRIMR7_35355</name>
</gene>
<dbReference type="Gene3D" id="3.40.50.150">
    <property type="entry name" value="Vaccinia Virus protein VP39"/>
    <property type="match status" value="1"/>
</dbReference>
<keyword evidence="2 6" id="KW-0489">Methyltransferase</keyword>
<sequence length="283" mass="31132">MAQADSTPQEDVDYLRAWADSRPTLSCALWQDTADLEKAQERKLERIAELAGVRPGMDVLDVGCGFGGMLDHLVRHGGARSAHGIDPDGYQCREILRRATPGVSVDCLPYAAFRPTRRFDAVVSISALEYVTGSGVQGQREEVTALRDFFLRAHQWTKPDAGLAVEVVVIGPKGLDAATQQKGRDMLEEATQQSSGRPPALPNILAAAQGLWELLSVRTHRQDWVRTLDAWHSRATGAREAISARWGAKAYDATIHYLALERETFTTGRLSAAHLAFRRTGEE</sequence>
<evidence type="ECO:0000256" key="4">
    <source>
        <dbReference type="ARBA" id="ARBA00022691"/>
    </source>
</evidence>
<protein>
    <submittedName>
        <fullName evidence="6">Cyclopropane-fatty-acyl-phospholipid synthase</fullName>
        <ecNumber evidence="6">2.1.1.79</ecNumber>
    </submittedName>
</protein>
<evidence type="ECO:0000313" key="6">
    <source>
        <dbReference type="EMBL" id="UNZ07445.1"/>
    </source>
</evidence>
<evidence type="ECO:0000256" key="2">
    <source>
        <dbReference type="ARBA" id="ARBA00022603"/>
    </source>
</evidence>
<keyword evidence="4" id="KW-0949">S-adenosyl-L-methionine</keyword>
<evidence type="ECO:0000313" key="7">
    <source>
        <dbReference type="Proteomes" id="UP000829494"/>
    </source>
</evidence>
<keyword evidence="5" id="KW-0443">Lipid metabolism</keyword>
<evidence type="ECO:0000256" key="5">
    <source>
        <dbReference type="ARBA" id="ARBA00023098"/>
    </source>
</evidence>
<dbReference type="RefSeq" id="WP_003982007.1">
    <property type="nucleotide sequence ID" value="NZ_CP043497.1"/>
</dbReference>
<evidence type="ECO:0000256" key="1">
    <source>
        <dbReference type="ARBA" id="ARBA00010815"/>
    </source>
</evidence>
<evidence type="ECO:0000256" key="3">
    <source>
        <dbReference type="ARBA" id="ARBA00022679"/>
    </source>
</evidence>
<dbReference type="GeneID" id="66853410"/>
<keyword evidence="3 6" id="KW-0808">Transferase</keyword>
<dbReference type="GO" id="GO:0032259">
    <property type="term" value="P:methylation"/>
    <property type="evidence" value="ECO:0007669"/>
    <property type="project" value="UniProtKB-KW"/>
</dbReference>
<keyword evidence="7" id="KW-1185">Reference proteome</keyword>
<name>A0ABY3ZAU4_STRRM</name>
<dbReference type="EMBL" id="CP094298">
    <property type="protein sequence ID" value="UNZ07445.1"/>
    <property type="molecule type" value="Genomic_DNA"/>
</dbReference>
<proteinExistence type="inferred from homology"/>
<dbReference type="GO" id="GO:0008825">
    <property type="term" value="F:cyclopropane-fatty-acyl-phospholipid synthase activity"/>
    <property type="evidence" value="ECO:0007669"/>
    <property type="project" value="UniProtKB-EC"/>
</dbReference>
<dbReference type="EC" id="2.1.1.79" evidence="6"/>
<dbReference type="PANTHER" id="PTHR43667:SF1">
    <property type="entry name" value="CYCLOPROPANE-FATTY-ACYL-PHOSPHOLIPID SYNTHASE"/>
    <property type="match status" value="1"/>
</dbReference>
<dbReference type="CDD" id="cd02440">
    <property type="entry name" value="AdoMet_MTases"/>
    <property type="match status" value="1"/>
</dbReference>
<dbReference type="PANTHER" id="PTHR43667">
    <property type="entry name" value="CYCLOPROPANE-FATTY-ACYL-PHOSPHOLIPID SYNTHASE"/>
    <property type="match status" value="1"/>
</dbReference>
<accession>A0ABY3ZAU4</accession>
<dbReference type="Pfam" id="PF02353">
    <property type="entry name" value="CMAS"/>
    <property type="match status" value="1"/>
</dbReference>
<dbReference type="InterPro" id="IPR050723">
    <property type="entry name" value="CFA/CMAS"/>
</dbReference>
<dbReference type="SUPFAM" id="SSF53335">
    <property type="entry name" value="S-adenosyl-L-methionine-dependent methyltransferases"/>
    <property type="match status" value="1"/>
</dbReference>
<dbReference type="InterPro" id="IPR029063">
    <property type="entry name" value="SAM-dependent_MTases_sf"/>
</dbReference>
<comment type="similarity">
    <text evidence="1">Belongs to the CFA/CMAS family.</text>
</comment>